<evidence type="ECO:0000256" key="1">
    <source>
        <dbReference type="SAM" id="MobiDB-lite"/>
    </source>
</evidence>
<proteinExistence type="predicted"/>
<keyword evidence="3" id="KW-1185">Reference proteome</keyword>
<dbReference type="EMBL" id="OX459966">
    <property type="protein sequence ID" value="CAI9171329.1"/>
    <property type="molecule type" value="Genomic_DNA"/>
</dbReference>
<name>A0ABN8ZHL4_RANTA</name>
<evidence type="ECO:0000313" key="3">
    <source>
        <dbReference type="Proteomes" id="UP001176941"/>
    </source>
</evidence>
<evidence type="ECO:0000313" key="2">
    <source>
        <dbReference type="EMBL" id="CAI9171329.1"/>
    </source>
</evidence>
<dbReference type="Proteomes" id="UP001176941">
    <property type="component" value="Chromosome 30"/>
</dbReference>
<reference evidence="2" key="1">
    <citation type="submission" date="2023-04" db="EMBL/GenBank/DDBJ databases">
        <authorList>
            <consortium name="ELIXIR-Norway"/>
        </authorList>
    </citation>
    <scope>NUCLEOTIDE SEQUENCE [LARGE SCALE GENOMIC DNA]</scope>
</reference>
<feature type="region of interest" description="Disordered" evidence="1">
    <location>
        <begin position="51"/>
        <end position="104"/>
    </location>
</feature>
<gene>
    <name evidence="2" type="ORF">MRATA1EN1_LOCUS20291</name>
</gene>
<sequence>MAFPNLCPVCGGQYSLVAEARRFVLLQLPSRKSCNLANDSVVSLHPLGCATRRSRTSPASHRFPASRGSAARPRGAAGAPGASGARALRAGGHTARRPAAARSLPKHLSGVACLAPSEQHYPIASRFIRRLGAERA</sequence>
<accession>A0ABN8ZHL4</accession>
<feature type="compositionally biased region" description="Low complexity" evidence="1">
    <location>
        <begin position="65"/>
        <end position="92"/>
    </location>
</feature>
<organism evidence="2 3">
    <name type="scientific">Rangifer tarandus platyrhynchus</name>
    <name type="common">Svalbard reindeer</name>
    <dbReference type="NCBI Taxonomy" id="3082113"/>
    <lineage>
        <taxon>Eukaryota</taxon>
        <taxon>Metazoa</taxon>
        <taxon>Chordata</taxon>
        <taxon>Craniata</taxon>
        <taxon>Vertebrata</taxon>
        <taxon>Euteleostomi</taxon>
        <taxon>Mammalia</taxon>
        <taxon>Eutheria</taxon>
        <taxon>Laurasiatheria</taxon>
        <taxon>Artiodactyla</taxon>
        <taxon>Ruminantia</taxon>
        <taxon>Pecora</taxon>
        <taxon>Cervidae</taxon>
        <taxon>Odocoileinae</taxon>
        <taxon>Rangifer</taxon>
    </lineage>
</organism>
<protein>
    <submittedName>
        <fullName evidence="2">Uncharacterized protein</fullName>
    </submittedName>
</protein>